<dbReference type="Gene3D" id="2.60.40.10">
    <property type="entry name" value="Immunoglobulins"/>
    <property type="match status" value="1"/>
</dbReference>
<dbReference type="InterPro" id="IPR037256">
    <property type="entry name" value="ASC_dom_sf"/>
</dbReference>
<dbReference type="Pfam" id="PF16561">
    <property type="entry name" value="AMPK1_CBM"/>
    <property type="match status" value="1"/>
</dbReference>
<evidence type="ECO:0000256" key="3">
    <source>
        <dbReference type="SAM" id="MobiDB-lite"/>
    </source>
</evidence>
<evidence type="ECO:0000256" key="2">
    <source>
        <dbReference type="ARBA" id="ARBA00038216"/>
    </source>
</evidence>
<dbReference type="Pfam" id="PF04739">
    <property type="entry name" value="AMPKBI"/>
    <property type="match status" value="1"/>
</dbReference>
<feature type="region of interest" description="Disordered" evidence="3">
    <location>
        <begin position="651"/>
        <end position="670"/>
    </location>
</feature>
<feature type="compositionally biased region" description="Low complexity" evidence="3">
    <location>
        <begin position="150"/>
        <end position="162"/>
    </location>
</feature>
<dbReference type="InterPro" id="IPR013783">
    <property type="entry name" value="Ig-like_fold"/>
</dbReference>
<dbReference type="GO" id="GO:0005634">
    <property type="term" value="C:nucleus"/>
    <property type="evidence" value="ECO:0007669"/>
    <property type="project" value="TreeGrafter"/>
</dbReference>
<evidence type="ECO:0000313" key="5">
    <source>
        <dbReference type="EMBL" id="KAF7348223.1"/>
    </source>
</evidence>
<dbReference type="InterPro" id="IPR006828">
    <property type="entry name" value="ASC_dom"/>
</dbReference>
<dbReference type="OrthoDB" id="531008at2759"/>
<gene>
    <name evidence="5" type="ORF">MSAN_01775700</name>
</gene>
<evidence type="ECO:0000256" key="1">
    <source>
        <dbReference type="ARBA" id="ARBA00010926"/>
    </source>
</evidence>
<dbReference type="InterPro" id="IPR014756">
    <property type="entry name" value="Ig_E-set"/>
</dbReference>
<organism evidence="5 6">
    <name type="scientific">Mycena sanguinolenta</name>
    <dbReference type="NCBI Taxonomy" id="230812"/>
    <lineage>
        <taxon>Eukaryota</taxon>
        <taxon>Fungi</taxon>
        <taxon>Dikarya</taxon>
        <taxon>Basidiomycota</taxon>
        <taxon>Agaricomycotina</taxon>
        <taxon>Agaricomycetes</taxon>
        <taxon>Agaricomycetidae</taxon>
        <taxon>Agaricales</taxon>
        <taxon>Marasmiineae</taxon>
        <taxon>Mycenaceae</taxon>
        <taxon>Mycena</taxon>
    </lineage>
</organism>
<protein>
    <submittedName>
        <fullName evidence="5">SNF1 kinase complex beta-subunit</fullName>
    </submittedName>
</protein>
<evidence type="ECO:0000313" key="6">
    <source>
        <dbReference type="Proteomes" id="UP000623467"/>
    </source>
</evidence>
<dbReference type="Proteomes" id="UP000623467">
    <property type="component" value="Unassembled WGS sequence"/>
</dbReference>
<feature type="compositionally biased region" description="Basic and acidic residues" evidence="3">
    <location>
        <begin position="313"/>
        <end position="338"/>
    </location>
</feature>
<keyword evidence="5" id="KW-0418">Kinase</keyword>
<dbReference type="GO" id="GO:0016301">
    <property type="term" value="F:kinase activity"/>
    <property type="evidence" value="ECO:0007669"/>
    <property type="project" value="UniProtKB-KW"/>
</dbReference>
<dbReference type="PANTHER" id="PTHR10343:SF81">
    <property type="entry name" value="CRUCIFORM DNA-RECOGNIZING PROTEIN 1-RELATED"/>
    <property type="match status" value="1"/>
</dbReference>
<keyword evidence="6" id="KW-1185">Reference proteome</keyword>
<reference evidence="5" key="1">
    <citation type="submission" date="2020-05" db="EMBL/GenBank/DDBJ databases">
        <title>Mycena genomes resolve the evolution of fungal bioluminescence.</title>
        <authorList>
            <person name="Tsai I.J."/>
        </authorList>
    </citation>
    <scope>NUCLEOTIDE SEQUENCE</scope>
    <source>
        <strain evidence="5">160909Yilan</strain>
    </source>
</reference>
<dbReference type="SUPFAM" id="SSF81296">
    <property type="entry name" value="E set domains"/>
    <property type="match status" value="1"/>
</dbReference>
<dbReference type="GO" id="GO:0005737">
    <property type="term" value="C:cytoplasm"/>
    <property type="evidence" value="ECO:0007669"/>
    <property type="project" value="TreeGrafter"/>
</dbReference>
<comment type="similarity">
    <text evidence="2">Belongs to the CRP1/MDG1 family.</text>
</comment>
<feature type="compositionally biased region" description="Basic and acidic residues" evidence="3">
    <location>
        <begin position="210"/>
        <end position="227"/>
    </location>
</feature>
<dbReference type="CDD" id="cd02859">
    <property type="entry name" value="E_set_AMPKbeta_like_N"/>
    <property type="match status" value="1"/>
</dbReference>
<dbReference type="PANTHER" id="PTHR10343">
    <property type="entry name" value="5'-AMP-ACTIVATED PROTEIN KINASE , BETA SUBUNIT"/>
    <property type="match status" value="1"/>
</dbReference>
<feature type="region of interest" description="Disordered" evidence="3">
    <location>
        <begin position="700"/>
        <end position="721"/>
    </location>
</feature>
<comment type="similarity">
    <text evidence="1">Belongs to the 5'-AMP-activated protein kinase beta subunit family.</text>
</comment>
<feature type="compositionally biased region" description="Gly residues" evidence="3">
    <location>
        <begin position="163"/>
        <end position="173"/>
    </location>
</feature>
<dbReference type="Gene3D" id="6.20.250.60">
    <property type="match status" value="1"/>
</dbReference>
<feature type="region of interest" description="Disordered" evidence="3">
    <location>
        <begin position="1"/>
        <end position="133"/>
    </location>
</feature>
<accession>A0A8H7CUU6</accession>
<dbReference type="SMART" id="SM01010">
    <property type="entry name" value="AMPKBI"/>
    <property type="match status" value="1"/>
</dbReference>
<dbReference type="InterPro" id="IPR032640">
    <property type="entry name" value="AMPK1_CBM"/>
</dbReference>
<comment type="caution">
    <text evidence="5">The sequence shown here is derived from an EMBL/GenBank/DDBJ whole genome shotgun (WGS) entry which is preliminary data.</text>
</comment>
<feature type="compositionally biased region" description="Low complexity" evidence="3">
    <location>
        <begin position="809"/>
        <end position="828"/>
    </location>
</feature>
<feature type="compositionally biased region" description="Low complexity" evidence="3">
    <location>
        <begin position="110"/>
        <end position="126"/>
    </location>
</feature>
<dbReference type="GO" id="GO:0019901">
    <property type="term" value="F:protein kinase binding"/>
    <property type="evidence" value="ECO:0007669"/>
    <property type="project" value="TreeGrafter"/>
</dbReference>
<feature type="compositionally biased region" description="Low complexity" evidence="3">
    <location>
        <begin position="268"/>
        <end position="288"/>
    </location>
</feature>
<dbReference type="GO" id="GO:0031588">
    <property type="term" value="C:nucleotide-activated protein kinase complex"/>
    <property type="evidence" value="ECO:0007669"/>
    <property type="project" value="TreeGrafter"/>
</dbReference>
<dbReference type="SUPFAM" id="SSF160219">
    <property type="entry name" value="AMPKBI-like"/>
    <property type="match status" value="1"/>
</dbReference>
<feature type="domain" description="Association with the SNF1 complex (ASC)" evidence="4">
    <location>
        <begin position="2"/>
        <end position="903"/>
    </location>
</feature>
<feature type="region of interest" description="Disordered" evidence="3">
    <location>
        <begin position="145"/>
        <end position="372"/>
    </location>
</feature>
<feature type="compositionally biased region" description="Basic residues" evidence="3">
    <location>
        <begin position="228"/>
        <end position="258"/>
    </location>
</feature>
<proteinExistence type="inferred from homology"/>
<sequence length="910" mass="95917">MGNAASAQQHHHIQSQPPATPRKSTSTHPNGSTHSHSPSHSTSKSSPNASPTTPTNKHTTTTTTTTTANNTTSNPTTPANSSSASGNNSSTPTLRPNRKSIDLPGLNTFASPSPAGAAPGRSRGSRTGSKMGMVERGRTWLHARERSSNHHNSSNAHTNGHVNGYGVGGGSGRGRGHTPPRSAAISTPIPIPGNGKGRNVAQEETGYMQHVREGIARRKREERERRGRSPTRSRSRPTHQHLRSPRRSRSRSRSRSPPRRVNDGLRAPSPSRSNSRSHSPTSNSNNSGSREHYPSSRRGSPSRSTSRSPSRSPSRERERDSSRGRRERARGRGYDRVPHGSPVSDVPPPPPPSHHPHHANQHHDARQQQDDELRVREERERYEQLYGPQAQNGNGQVWDGQNGIGVGMKPAFEPEVVFSTIPLTIGVIGGAEGDYEEIDPDDPTLPPGGGLVEGLTGRGRAAAAVVDEIVGSPPTPTLAPVEICWRGPATSVFLIRAGDDDWMGRREMVRAGGDGDGSSTEPFTTTIHLSPGTHHFRFIVDGQTVIAPAHEIPNAVDDQGFIANYVAVPGPVVPPPTAALPSTAGPPSAGASTNTSAQTSATVSPSASTHGRGKRRRPSLPVHPDGSFWAHSSVGGSTDDVPRLAERVLHAGRGSGGHGDGGRGRGWSGGWTSDIPEALVAAAAQEEAYILAQEQFQQQQQYRHASGSGSGDGSRGSSRGRHIVLNGFVPEPSIPPAPRLPRHLERLILNRPSPGVVIARVATGAVGSGSSMNAVGVEATPAVSPALRVTTASGTDVSVPMMSFTSAAGNTSGSGSGSNSKAGSDSGGTTLLSPGTHPQFGAKPTVSPVATPLIADDPSVLQTPSHAVLYHLCTSSIRDKMIAIGASTRYRQKYLTTVYYKPAEPTTREE</sequence>
<feature type="compositionally biased region" description="Gly residues" evidence="3">
    <location>
        <begin position="653"/>
        <end position="669"/>
    </location>
</feature>
<name>A0A8H7CUU6_9AGAR</name>
<feature type="region of interest" description="Disordered" evidence="3">
    <location>
        <begin position="577"/>
        <end position="640"/>
    </location>
</feature>
<feature type="compositionally biased region" description="Low complexity" evidence="3">
    <location>
        <begin position="24"/>
        <end position="93"/>
    </location>
</feature>
<keyword evidence="5" id="KW-0808">Transferase</keyword>
<dbReference type="EMBL" id="JACAZH010000017">
    <property type="protein sequence ID" value="KAF7348223.1"/>
    <property type="molecule type" value="Genomic_DNA"/>
</dbReference>
<feature type="compositionally biased region" description="Basic and acidic residues" evidence="3">
    <location>
        <begin position="361"/>
        <end position="372"/>
    </location>
</feature>
<feature type="compositionally biased region" description="Low complexity" evidence="3">
    <location>
        <begin position="296"/>
        <end position="312"/>
    </location>
</feature>
<evidence type="ECO:0000259" key="4">
    <source>
        <dbReference type="SMART" id="SM01010"/>
    </source>
</evidence>
<dbReference type="GO" id="GO:0007165">
    <property type="term" value="P:signal transduction"/>
    <property type="evidence" value="ECO:0007669"/>
    <property type="project" value="TreeGrafter"/>
</dbReference>
<feature type="compositionally biased region" description="Low complexity" evidence="3">
    <location>
        <begin position="579"/>
        <end position="602"/>
    </location>
</feature>
<feature type="region of interest" description="Disordered" evidence="3">
    <location>
        <begin position="809"/>
        <end position="843"/>
    </location>
</feature>
<dbReference type="AlphaFoldDB" id="A0A8H7CUU6"/>
<dbReference type="InterPro" id="IPR050827">
    <property type="entry name" value="CRP1_MDG1_kinase"/>
</dbReference>